<proteinExistence type="predicted"/>
<dbReference type="PANTHER" id="PTHR40267:SF1">
    <property type="entry name" value="BLR3294 PROTEIN"/>
    <property type="match status" value="1"/>
</dbReference>
<dbReference type="Gene3D" id="3.40.50.12500">
    <property type="match status" value="1"/>
</dbReference>
<dbReference type="InterPro" id="IPR053714">
    <property type="entry name" value="Iso_Racemase_Enz_sf"/>
</dbReference>
<dbReference type="EMBL" id="BAAAMU010000011">
    <property type="protein sequence ID" value="GAA1624633.1"/>
    <property type="molecule type" value="Genomic_DNA"/>
</dbReference>
<keyword evidence="2" id="KW-1185">Reference proteome</keyword>
<accession>A0ABN2F141</accession>
<sequence>MTAARPADAVSALHSHARARVGLIVPPANPAAEPEIGHLLGSVSTLHTTRFAVRHEPLRDRLASYNRDLPDKIGSFGGLPLDALVMACSGSRYLLGPQQDEESCTELSARWGVPVATATFATREVLRRLGKNDLVLVSPYKPWLTEQALHFWEHAGWQVRVVAVRTADGAHAPYEIGADELVEQVEQAGLPHDAVVLCTGTGMTTLPVLPYLAADTERVVLTSNLCAAWWTLGQIGAWPDANVPWSLARLAEQGFLP</sequence>
<name>A0ABN2F141_9ACTN</name>
<dbReference type="InterPro" id="IPR026286">
    <property type="entry name" value="MaiA/AMDase"/>
</dbReference>
<protein>
    <submittedName>
        <fullName evidence="1">Aspartate/glutamate racemase family protein</fullName>
    </submittedName>
</protein>
<gene>
    <name evidence="1" type="ORF">GCM10009733_021680</name>
</gene>
<evidence type="ECO:0000313" key="1">
    <source>
        <dbReference type="EMBL" id="GAA1624633.1"/>
    </source>
</evidence>
<reference evidence="1 2" key="1">
    <citation type="journal article" date="2019" name="Int. J. Syst. Evol. Microbiol.">
        <title>The Global Catalogue of Microorganisms (GCM) 10K type strain sequencing project: providing services to taxonomists for standard genome sequencing and annotation.</title>
        <authorList>
            <consortium name="The Broad Institute Genomics Platform"/>
            <consortium name="The Broad Institute Genome Sequencing Center for Infectious Disease"/>
            <person name="Wu L."/>
            <person name="Ma J."/>
        </authorList>
    </citation>
    <scope>NUCLEOTIDE SEQUENCE [LARGE SCALE GENOMIC DNA]</scope>
    <source>
        <strain evidence="1 2">JCM 13929</strain>
    </source>
</reference>
<dbReference type="RefSeq" id="WP_346103652.1">
    <property type="nucleotide sequence ID" value="NZ_BAAAMU010000011.1"/>
</dbReference>
<organism evidence="1 2">
    <name type="scientific">Nonomuraea maheshkhaliensis</name>
    <dbReference type="NCBI Taxonomy" id="419590"/>
    <lineage>
        <taxon>Bacteria</taxon>
        <taxon>Bacillati</taxon>
        <taxon>Actinomycetota</taxon>
        <taxon>Actinomycetes</taxon>
        <taxon>Streptosporangiales</taxon>
        <taxon>Streptosporangiaceae</taxon>
        <taxon>Nonomuraea</taxon>
    </lineage>
</organism>
<evidence type="ECO:0000313" key="2">
    <source>
        <dbReference type="Proteomes" id="UP001500064"/>
    </source>
</evidence>
<dbReference type="Proteomes" id="UP001500064">
    <property type="component" value="Unassembled WGS sequence"/>
</dbReference>
<comment type="caution">
    <text evidence="1">The sequence shown here is derived from an EMBL/GenBank/DDBJ whole genome shotgun (WGS) entry which is preliminary data.</text>
</comment>
<dbReference type="Pfam" id="PF17645">
    <property type="entry name" value="Amdase"/>
    <property type="match status" value="1"/>
</dbReference>
<dbReference type="PANTHER" id="PTHR40267">
    <property type="entry name" value="BLR3294 PROTEIN"/>
    <property type="match status" value="1"/>
</dbReference>